<dbReference type="AlphaFoldDB" id="A0A9N9PPS6"/>
<feature type="domain" description="Phosphoribosyltransferase" evidence="1">
    <location>
        <begin position="87"/>
        <end position="211"/>
    </location>
</feature>
<keyword evidence="3" id="KW-1185">Reference proteome</keyword>
<dbReference type="SUPFAM" id="SSF53271">
    <property type="entry name" value="PRTase-like"/>
    <property type="match status" value="1"/>
</dbReference>
<accession>A0A9N9PPS6</accession>
<dbReference type="CDD" id="cd06223">
    <property type="entry name" value="PRTases_typeI"/>
    <property type="match status" value="1"/>
</dbReference>
<dbReference type="PANTHER" id="PTHR43218:SF1">
    <property type="entry name" value="PHOSPHORIBOSYLTRANSFERASE"/>
    <property type="match status" value="1"/>
</dbReference>
<dbReference type="OrthoDB" id="363185at2759"/>
<evidence type="ECO:0000313" key="2">
    <source>
        <dbReference type="EMBL" id="CAG8949747.1"/>
    </source>
</evidence>
<dbReference type="Gene3D" id="3.40.50.2020">
    <property type="match status" value="1"/>
</dbReference>
<dbReference type="InterPro" id="IPR000836">
    <property type="entry name" value="PRTase_dom"/>
</dbReference>
<evidence type="ECO:0000259" key="1">
    <source>
        <dbReference type="Pfam" id="PF00156"/>
    </source>
</evidence>
<dbReference type="Pfam" id="PF00156">
    <property type="entry name" value="Pribosyltran"/>
    <property type="match status" value="1"/>
</dbReference>
<sequence length="241" mass="26261">MASAHFTEPTTHYWQEILPANIARPEAPWKYKYSAVLPDNRIINLPIRPLPPASENESPKEAVASLFLTQASLLVVDELGSYLGACVHESFGSEIEVVIGLPTLGLGIAGGVAKSLGHIARFVALGYSKKFWYTEELSTSLSSITSVGDKKVYIDPNQLPLVKGKKAIIIDDVISSGKTLNKIWDFLESAEIGCNVIGAGFAMTQGSRWKEFLGKERSSKLVQVFASPLLKAVEGGWIERE</sequence>
<comment type="caution">
    <text evidence="2">The sequence shown here is derived from an EMBL/GenBank/DDBJ whole genome shotgun (WGS) entry which is preliminary data.</text>
</comment>
<organism evidence="2 3">
    <name type="scientific">Hymenoscyphus fraxineus</name>
    <dbReference type="NCBI Taxonomy" id="746836"/>
    <lineage>
        <taxon>Eukaryota</taxon>
        <taxon>Fungi</taxon>
        <taxon>Dikarya</taxon>
        <taxon>Ascomycota</taxon>
        <taxon>Pezizomycotina</taxon>
        <taxon>Leotiomycetes</taxon>
        <taxon>Helotiales</taxon>
        <taxon>Helotiaceae</taxon>
        <taxon>Hymenoscyphus</taxon>
    </lineage>
</organism>
<evidence type="ECO:0000313" key="3">
    <source>
        <dbReference type="Proteomes" id="UP000696280"/>
    </source>
</evidence>
<dbReference type="NCBIfam" id="NF004689">
    <property type="entry name" value="PRK06031.1"/>
    <property type="match status" value="1"/>
</dbReference>
<proteinExistence type="predicted"/>
<protein>
    <recommendedName>
        <fullName evidence="1">Phosphoribosyltransferase domain-containing protein</fullName>
    </recommendedName>
</protein>
<dbReference type="EMBL" id="CAJVRL010000025">
    <property type="protein sequence ID" value="CAG8949747.1"/>
    <property type="molecule type" value="Genomic_DNA"/>
</dbReference>
<name>A0A9N9PPS6_9HELO</name>
<reference evidence="2" key="1">
    <citation type="submission" date="2021-07" db="EMBL/GenBank/DDBJ databases">
        <authorList>
            <person name="Durling M."/>
        </authorList>
    </citation>
    <scope>NUCLEOTIDE SEQUENCE</scope>
</reference>
<dbReference type="InterPro" id="IPR029057">
    <property type="entry name" value="PRTase-like"/>
</dbReference>
<gene>
    <name evidence="2" type="ORF">HYFRA_00004068</name>
</gene>
<dbReference type="PANTHER" id="PTHR43218">
    <property type="entry name" value="PHOSPHORIBOSYLTRANSFERASE-RELATED"/>
    <property type="match status" value="1"/>
</dbReference>
<dbReference type="Proteomes" id="UP000696280">
    <property type="component" value="Unassembled WGS sequence"/>
</dbReference>